<name>A0ABT7EGB4_9GAMM</name>
<dbReference type="SUPFAM" id="SSF56601">
    <property type="entry name" value="beta-lactamase/transpeptidase-like"/>
    <property type="match status" value="1"/>
</dbReference>
<accession>A0ABT7EGB4</accession>
<proteinExistence type="predicted"/>
<dbReference type="PANTHER" id="PTHR46825:SF9">
    <property type="entry name" value="BETA-LACTAMASE-RELATED DOMAIN-CONTAINING PROTEIN"/>
    <property type="match status" value="1"/>
</dbReference>
<organism evidence="2 3">
    <name type="scientific">Pseudoalteromonas obscura</name>
    <dbReference type="NCBI Taxonomy" id="3048491"/>
    <lineage>
        <taxon>Bacteria</taxon>
        <taxon>Pseudomonadati</taxon>
        <taxon>Pseudomonadota</taxon>
        <taxon>Gammaproteobacteria</taxon>
        <taxon>Alteromonadales</taxon>
        <taxon>Pseudoalteromonadaceae</taxon>
        <taxon>Pseudoalteromonas</taxon>
    </lineage>
</organism>
<evidence type="ECO:0000313" key="2">
    <source>
        <dbReference type="EMBL" id="MDK2594006.1"/>
    </source>
</evidence>
<dbReference type="InterPro" id="IPR012338">
    <property type="entry name" value="Beta-lactam/transpept-like"/>
</dbReference>
<keyword evidence="2" id="KW-0378">Hydrolase</keyword>
<dbReference type="InterPro" id="IPR001466">
    <property type="entry name" value="Beta-lactam-related"/>
</dbReference>
<dbReference type="GO" id="GO:0016787">
    <property type="term" value="F:hydrolase activity"/>
    <property type="evidence" value="ECO:0007669"/>
    <property type="project" value="UniProtKB-KW"/>
</dbReference>
<comment type="caution">
    <text evidence="2">The sequence shown here is derived from an EMBL/GenBank/DDBJ whole genome shotgun (WGS) entry which is preliminary data.</text>
</comment>
<dbReference type="Gene3D" id="3.40.710.10">
    <property type="entry name" value="DD-peptidase/beta-lactamase superfamily"/>
    <property type="match status" value="1"/>
</dbReference>
<dbReference type="Proteomes" id="UP001231915">
    <property type="component" value="Unassembled WGS sequence"/>
</dbReference>
<evidence type="ECO:0000313" key="3">
    <source>
        <dbReference type="Proteomes" id="UP001231915"/>
    </source>
</evidence>
<dbReference type="EMBL" id="JASJUT010000001">
    <property type="protein sequence ID" value="MDK2594006.1"/>
    <property type="molecule type" value="Genomic_DNA"/>
</dbReference>
<protein>
    <submittedName>
        <fullName evidence="2">Serine hydrolase domain-containing protein</fullName>
        <ecNumber evidence="2">3.1.1.103</ecNumber>
    </submittedName>
</protein>
<keyword evidence="3" id="KW-1185">Reference proteome</keyword>
<sequence length="399" mass="44232">MNKYVFLVLLITIHFTIPSRVMANNSLIQKVDYHSNYQPMLDNLISEHIPGAVLLVKSQGGVYIGSAGFKDLEKKQPMTTDIVIPNGSAGKKLTALLAAMLADEGVINLDVSISTYLDRQLLGKIQHSDRMTIRQLLNHTSGIFEYNDASDYAFFKAQFAQKDKVTTDMFPLGFALNQPANFKPGKEYAYSNTGYALAGVILERVLKQHPSVAIRNKILEPLKMTSSYSKGVEKHMPKLASGFFINDSDPAFPLPMNVWVDTKEIIGTTATSDAPLASSVSDMAKLLRAIVRDNGTVSRSVRATMIGEKSLVKSWGPRFYSSSDFHYGLGVWVEKVRGKTFYHHGGTEFGYFTQNIYIPDGDVSITAFANCGVNEQCESEFQNFTFAVLDSFLKVRQGI</sequence>
<dbReference type="EC" id="3.1.1.103" evidence="2"/>
<dbReference type="RefSeq" id="WP_284136266.1">
    <property type="nucleotide sequence ID" value="NZ_JASJUT010000001.1"/>
</dbReference>
<dbReference type="Pfam" id="PF00144">
    <property type="entry name" value="Beta-lactamase"/>
    <property type="match status" value="1"/>
</dbReference>
<reference evidence="2 3" key="1">
    <citation type="submission" date="2023-05" db="EMBL/GenBank/DDBJ databases">
        <title>Pseudoalteromonas ardens sp. nov., Pseudoalteromonas obscura sp. nov., and Pseudoalteromonas umbrosa sp. nov., isolated from the coral Montipora capitata.</title>
        <authorList>
            <person name="Thomas E.M."/>
            <person name="Smith E.M."/>
            <person name="Papke E."/>
            <person name="Shlafstein M.D."/>
            <person name="Oline D.K."/>
            <person name="Videau P."/>
            <person name="Saw J.H."/>
            <person name="Strangman W.K."/>
            <person name="Ushijima B."/>
        </authorList>
    </citation>
    <scope>NUCLEOTIDE SEQUENCE [LARGE SCALE GENOMIC DNA]</scope>
    <source>
        <strain evidence="2 3">P94</strain>
    </source>
</reference>
<gene>
    <name evidence="2" type="ORF">QNM18_02850</name>
</gene>
<dbReference type="PANTHER" id="PTHR46825">
    <property type="entry name" value="D-ALANYL-D-ALANINE-CARBOXYPEPTIDASE/ENDOPEPTIDASE AMPH"/>
    <property type="match status" value="1"/>
</dbReference>
<evidence type="ECO:0000259" key="1">
    <source>
        <dbReference type="Pfam" id="PF00144"/>
    </source>
</evidence>
<dbReference type="InterPro" id="IPR050491">
    <property type="entry name" value="AmpC-like"/>
</dbReference>
<feature type="domain" description="Beta-lactamase-related" evidence="1">
    <location>
        <begin position="46"/>
        <end position="374"/>
    </location>
</feature>